<organism evidence="10">
    <name type="scientific">Lichtheimia ramosa</name>
    <dbReference type="NCBI Taxonomy" id="688394"/>
    <lineage>
        <taxon>Eukaryota</taxon>
        <taxon>Fungi</taxon>
        <taxon>Fungi incertae sedis</taxon>
        <taxon>Mucoromycota</taxon>
        <taxon>Mucoromycotina</taxon>
        <taxon>Mucoromycetes</taxon>
        <taxon>Mucorales</taxon>
        <taxon>Lichtheimiaceae</taxon>
        <taxon>Lichtheimia</taxon>
    </lineage>
</organism>
<evidence type="ECO:0000313" key="10">
    <source>
        <dbReference type="EMBL" id="CDS11969.1"/>
    </source>
</evidence>
<evidence type="ECO:0000256" key="2">
    <source>
        <dbReference type="ARBA" id="ARBA00006370"/>
    </source>
</evidence>
<dbReference type="SMART" id="SM00737">
    <property type="entry name" value="ML"/>
    <property type="match status" value="1"/>
</dbReference>
<keyword evidence="5" id="KW-0813">Transport</keyword>
<dbReference type="EMBL" id="LK023357">
    <property type="protein sequence ID" value="CDS11969.1"/>
    <property type="molecule type" value="Genomic_DNA"/>
</dbReference>
<name>A0A077WXQ0_9FUNG</name>
<dbReference type="PANTHER" id="PTHR11306:SF0">
    <property type="entry name" value="PHOSPHATIDYLGLYCEROL_PHOSPHATIDYLINOSITOL TRANSFER PROTEIN"/>
    <property type="match status" value="1"/>
</dbReference>
<evidence type="ECO:0000256" key="4">
    <source>
        <dbReference type="ARBA" id="ARBA00016056"/>
    </source>
</evidence>
<dbReference type="Pfam" id="PF02221">
    <property type="entry name" value="E1_DerP2_DerF2"/>
    <property type="match status" value="1"/>
</dbReference>
<gene>
    <name evidence="10" type="ORF">LRAMOSA04165</name>
</gene>
<evidence type="ECO:0000256" key="7">
    <source>
        <dbReference type="ARBA" id="ARBA00023055"/>
    </source>
</evidence>
<feature type="signal peptide" evidence="8">
    <location>
        <begin position="1"/>
        <end position="17"/>
    </location>
</feature>
<accession>A0A077WXQ0</accession>
<feature type="domain" description="MD-2-related lipid-recognition" evidence="9">
    <location>
        <begin position="36"/>
        <end position="162"/>
    </location>
</feature>
<sequence length="165" mass="18132">MRLLLISLVAMATTVIAHPIQQQQPFMSPERHGEIWSLCDDPSSHLLKAYEDGVYISPATPHAGQDINVRIDGNLLSEVTGGKVSIDLNLLSMIKVQKDLDLCNVLTSDIIQGDLSCPLPAGDLVLEALAFIPKEIPRLPLDGRIRISDQSDRTVTCIHLNFNLQ</sequence>
<dbReference type="GO" id="GO:0032934">
    <property type="term" value="F:sterol binding"/>
    <property type="evidence" value="ECO:0007669"/>
    <property type="project" value="InterPro"/>
</dbReference>
<evidence type="ECO:0000256" key="8">
    <source>
        <dbReference type="SAM" id="SignalP"/>
    </source>
</evidence>
<dbReference type="InterPro" id="IPR014756">
    <property type="entry name" value="Ig_E-set"/>
</dbReference>
<comment type="function">
    <text evidence="1">Catalyzes the intermembrane transfer of phosphatidylglycerol and phosphatidylinositol.</text>
</comment>
<dbReference type="OrthoDB" id="6409159at2759"/>
<reference evidence="10" key="1">
    <citation type="journal article" date="2014" name="Genome Announc.">
        <title>De novo whole-genome sequence and genome annotation of Lichtheimia ramosa.</title>
        <authorList>
            <person name="Linde J."/>
            <person name="Schwartze V."/>
            <person name="Binder U."/>
            <person name="Lass-Florl C."/>
            <person name="Voigt K."/>
            <person name="Horn F."/>
        </authorList>
    </citation>
    <scope>NUCLEOTIDE SEQUENCE</scope>
    <source>
        <strain evidence="10">JMRC FSU:6197</strain>
    </source>
</reference>
<dbReference type="Gene3D" id="2.60.40.770">
    <property type="match status" value="1"/>
</dbReference>
<feature type="chain" id="PRO_5001726537" description="Phosphatidylglycerol/phosphatidylinositol transfer protein" evidence="8">
    <location>
        <begin position="18"/>
        <end position="165"/>
    </location>
</feature>
<dbReference type="InterPro" id="IPR039670">
    <property type="entry name" value="NPC2-like"/>
</dbReference>
<dbReference type="AlphaFoldDB" id="A0A077WXQ0"/>
<keyword evidence="6 8" id="KW-0732">Signal</keyword>
<dbReference type="SUPFAM" id="SSF81296">
    <property type="entry name" value="E set domains"/>
    <property type="match status" value="1"/>
</dbReference>
<comment type="subunit">
    <text evidence="3">Monomer.</text>
</comment>
<protein>
    <recommendedName>
        <fullName evidence="4">Phosphatidylglycerol/phosphatidylinositol transfer protein</fullName>
    </recommendedName>
</protein>
<evidence type="ECO:0000259" key="9">
    <source>
        <dbReference type="SMART" id="SM00737"/>
    </source>
</evidence>
<dbReference type="InterPro" id="IPR003172">
    <property type="entry name" value="ML_dom"/>
</dbReference>
<evidence type="ECO:0000256" key="3">
    <source>
        <dbReference type="ARBA" id="ARBA00011245"/>
    </source>
</evidence>
<evidence type="ECO:0000256" key="5">
    <source>
        <dbReference type="ARBA" id="ARBA00022448"/>
    </source>
</evidence>
<comment type="similarity">
    <text evidence="2">Belongs to the NPC2 family.</text>
</comment>
<evidence type="ECO:0000256" key="6">
    <source>
        <dbReference type="ARBA" id="ARBA00022729"/>
    </source>
</evidence>
<evidence type="ECO:0000256" key="1">
    <source>
        <dbReference type="ARBA" id="ARBA00002053"/>
    </source>
</evidence>
<dbReference type="GO" id="GO:0015918">
    <property type="term" value="P:sterol transport"/>
    <property type="evidence" value="ECO:0007669"/>
    <property type="project" value="InterPro"/>
</dbReference>
<dbReference type="PANTHER" id="PTHR11306">
    <property type="entry name" value="NIEMANN PICK TYPE C2 PROTEIN NPC2-RELATED"/>
    <property type="match status" value="1"/>
</dbReference>
<keyword evidence="7" id="KW-0445">Lipid transport</keyword>
<proteinExistence type="inferred from homology"/>